<dbReference type="CDD" id="cd01448">
    <property type="entry name" value="TST_Repeat_1"/>
    <property type="match status" value="1"/>
</dbReference>
<dbReference type="GO" id="GO:0016784">
    <property type="term" value="F:3-mercaptopyruvate sulfurtransferase activity"/>
    <property type="evidence" value="ECO:0007669"/>
    <property type="project" value="UniProtKB-EC"/>
</dbReference>
<evidence type="ECO:0000313" key="5">
    <source>
        <dbReference type="EMBL" id="QZN94637.1"/>
    </source>
</evidence>
<proteinExistence type="predicted"/>
<evidence type="ECO:0000256" key="3">
    <source>
        <dbReference type="RuleBase" id="RU000507"/>
    </source>
</evidence>
<dbReference type="InterPro" id="IPR001763">
    <property type="entry name" value="Rhodanese-like_dom"/>
</dbReference>
<evidence type="ECO:0000256" key="2">
    <source>
        <dbReference type="ARBA" id="ARBA00022737"/>
    </source>
</evidence>
<dbReference type="SUPFAM" id="SSF52821">
    <property type="entry name" value="Rhodanese/Cell cycle control phosphatase"/>
    <property type="match status" value="2"/>
</dbReference>
<dbReference type="PROSITE" id="PS00683">
    <property type="entry name" value="RHODANESE_2"/>
    <property type="match status" value="1"/>
</dbReference>
<name>A0ABX9AHJ0_9ENTR</name>
<keyword evidence="6" id="KW-1185">Reference proteome</keyword>
<accession>A0ABX9AHJ0</accession>
<organism evidence="5 6">
    <name type="scientific">Symbiopectobacterium purcellii</name>
    <dbReference type="NCBI Taxonomy" id="2871826"/>
    <lineage>
        <taxon>Bacteria</taxon>
        <taxon>Pseudomonadati</taxon>
        <taxon>Pseudomonadota</taxon>
        <taxon>Gammaproteobacteria</taxon>
        <taxon>Enterobacterales</taxon>
        <taxon>Enterobacteriaceae</taxon>
    </lineage>
</organism>
<dbReference type="NCBIfam" id="NF008557">
    <property type="entry name" value="PRK11493.1"/>
    <property type="match status" value="1"/>
</dbReference>
<sequence>MSASSSRLFVSADWLVEHLASDDITLIDARMLPPGETSRDIHAEYRAGHLPGAVFFDIETLSDPNTALPHMMPSAEAFANAMGELGISDQKPLVIYDEGNLFSAPRAWWMLTHFGARQVVILSGGLADWKARGYPIEQGDVHPTPAHFNAVLTEGAIRSREQVAAISRDGSAQIVDARPAPRFRGEVDEPRPGLHRGHIPGSLNVPWGDLVTQGTLKPSPELATILHKAGLDFSRPIVASCGSGVTAVVVILALAQLGVSDVTLYDGAWSEWGSRDDTPIAVG</sequence>
<dbReference type="PROSITE" id="PS00380">
    <property type="entry name" value="RHODANESE_1"/>
    <property type="match status" value="1"/>
</dbReference>
<dbReference type="SMART" id="SM00450">
    <property type="entry name" value="RHOD"/>
    <property type="match status" value="2"/>
</dbReference>
<dbReference type="EMBL" id="CP081864">
    <property type="protein sequence ID" value="QZN94637.1"/>
    <property type="molecule type" value="Genomic_DNA"/>
</dbReference>
<dbReference type="RefSeq" id="WP_222157757.1">
    <property type="nucleotide sequence ID" value="NZ_CP081864.1"/>
</dbReference>
<dbReference type="CDD" id="cd01449">
    <property type="entry name" value="TST_Repeat_2"/>
    <property type="match status" value="1"/>
</dbReference>
<keyword evidence="2" id="KW-0677">Repeat</keyword>
<dbReference type="PANTHER" id="PTHR11364">
    <property type="entry name" value="THIOSULFATE SULFERTANSFERASE"/>
    <property type="match status" value="1"/>
</dbReference>
<dbReference type="Proteomes" id="UP000825886">
    <property type="component" value="Chromosome"/>
</dbReference>
<dbReference type="Gene3D" id="3.40.250.10">
    <property type="entry name" value="Rhodanese-like domain"/>
    <property type="match status" value="2"/>
</dbReference>
<dbReference type="InterPro" id="IPR001307">
    <property type="entry name" value="Thiosulphate_STrfase_CS"/>
</dbReference>
<evidence type="ECO:0000313" key="6">
    <source>
        <dbReference type="Proteomes" id="UP000825886"/>
    </source>
</evidence>
<dbReference type="PROSITE" id="PS50206">
    <property type="entry name" value="RHODANESE_3"/>
    <property type="match status" value="2"/>
</dbReference>
<dbReference type="PANTHER" id="PTHR11364:SF27">
    <property type="entry name" value="SULFURTRANSFERASE"/>
    <property type="match status" value="1"/>
</dbReference>
<dbReference type="InterPro" id="IPR045078">
    <property type="entry name" value="TST/MPST-like"/>
</dbReference>
<reference evidence="5 6" key="1">
    <citation type="submission" date="2021-08" db="EMBL/GenBank/DDBJ databases">
        <title>Culture and genomic analysis of Symbiopectobacterium purcellii sp. nov. gen. nov., isolated from the leafhopper Empoasca decipiens.</title>
        <authorList>
            <person name="Nadal-Jimenez P."/>
            <person name="Siozios S."/>
            <person name="Halliday N."/>
            <person name="Camara M."/>
            <person name="Hurst G.D.D."/>
        </authorList>
    </citation>
    <scope>NUCLEOTIDE SEQUENCE [LARGE SCALE GENOMIC DNA]</scope>
    <source>
        <strain evidence="5 6">SyEd1</strain>
    </source>
</reference>
<protein>
    <recommendedName>
        <fullName evidence="3">Sulfurtransferase</fullName>
    </recommendedName>
</protein>
<keyword evidence="1 3" id="KW-0808">Transferase</keyword>
<dbReference type="InterPro" id="IPR036873">
    <property type="entry name" value="Rhodanese-like_dom_sf"/>
</dbReference>
<feature type="domain" description="Rhodanese" evidence="4">
    <location>
        <begin position="20"/>
        <end position="138"/>
    </location>
</feature>
<evidence type="ECO:0000259" key="4">
    <source>
        <dbReference type="PROSITE" id="PS50206"/>
    </source>
</evidence>
<evidence type="ECO:0000256" key="1">
    <source>
        <dbReference type="ARBA" id="ARBA00022679"/>
    </source>
</evidence>
<dbReference type="Pfam" id="PF00581">
    <property type="entry name" value="Rhodanese"/>
    <property type="match status" value="2"/>
</dbReference>
<feature type="domain" description="Rhodanese" evidence="4">
    <location>
        <begin position="168"/>
        <end position="281"/>
    </location>
</feature>
<gene>
    <name evidence="5" type="primary">sseA</name>
    <name evidence="5" type="ORF">K6K13_15265</name>
</gene>